<dbReference type="Gene3D" id="3.10.450.50">
    <property type="match status" value="1"/>
</dbReference>
<evidence type="ECO:0000313" key="2">
    <source>
        <dbReference type="EMBL" id="TVZ06742.1"/>
    </source>
</evidence>
<dbReference type="Pfam" id="PF12680">
    <property type="entry name" value="SnoaL_2"/>
    <property type="match status" value="1"/>
</dbReference>
<evidence type="ECO:0000313" key="3">
    <source>
        <dbReference type="Proteomes" id="UP000460272"/>
    </source>
</evidence>
<reference evidence="2 3" key="1">
    <citation type="submission" date="2018-11" db="EMBL/GenBank/DDBJ databases">
        <title>Trebonia kvetii gen.nov., sp.nov., a novel acidophilic actinobacterium, and proposal of the new actinobacterial family Treboniaceae fam. nov.</title>
        <authorList>
            <person name="Rapoport D."/>
            <person name="Sagova-Mareckova M."/>
            <person name="Sedlacek I."/>
            <person name="Provaznik J."/>
            <person name="Kralova S."/>
            <person name="Pavlinic D."/>
            <person name="Benes V."/>
            <person name="Kopecky J."/>
        </authorList>
    </citation>
    <scope>NUCLEOTIDE SEQUENCE [LARGE SCALE GENOMIC DNA]</scope>
    <source>
        <strain evidence="2 3">15Tr583</strain>
    </source>
</reference>
<dbReference type="OrthoDB" id="4550754at2"/>
<dbReference type="Proteomes" id="UP000460272">
    <property type="component" value="Unassembled WGS sequence"/>
</dbReference>
<feature type="domain" description="SnoaL-like" evidence="1">
    <location>
        <begin position="25"/>
        <end position="125"/>
    </location>
</feature>
<protein>
    <submittedName>
        <fullName evidence="2">Nuclear transport factor 2 family protein</fullName>
    </submittedName>
</protein>
<evidence type="ECO:0000259" key="1">
    <source>
        <dbReference type="Pfam" id="PF12680"/>
    </source>
</evidence>
<proteinExistence type="predicted"/>
<dbReference type="AlphaFoldDB" id="A0A6P2C5N7"/>
<sequence length="147" mass="15988">MKGSADMPTTTPADVLARRSQLILSGDADGLADLFAPDAVMEFCFHGPPGTPVRIAGREAIREYSQQVMASSLRIEELEVTELYQTQDPSVVVAEMRAKATVTATGRSLTATSIQVLRIQDGRIALFRDFADPRVFQELMEDARAGS</sequence>
<dbReference type="InterPro" id="IPR032710">
    <property type="entry name" value="NTF2-like_dom_sf"/>
</dbReference>
<dbReference type="EMBL" id="RPFW01000001">
    <property type="protein sequence ID" value="TVZ06742.1"/>
    <property type="molecule type" value="Genomic_DNA"/>
</dbReference>
<accession>A0A6P2C5N7</accession>
<name>A0A6P2C5N7_9ACTN</name>
<keyword evidence="3" id="KW-1185">Reference proteome</keyword>
<comment type="caution">
    <text evidence="2">The sequence shown here is derived from an EMBL/GenBank/DDBJ whole genome shotgun (WGS) entry which is preliminary data.</text>
</comment>
<dbReference type="InterPro" id="IPR037401">
    <property type="entry name" value="SnoaL-like"/>
</dbReference>
<gene>
    <name evidence="2" type="ORF">EAS64_05085</name>
</gene>
<organism evidence="2 3">
    <name type="scientific">Trebonia kvetii</name>
    <dbReference type="NCBI Taxonomy" id="2480626"/>
    <lineage>
        <taxon>Bacteria</taxon>
        <taxon>Bacillati</taxon>
        <taxon>Actinomycetota</taxon>
        <taxon>Actinomycetes</taxon>
        <taxon>Streptosporangiales</taxon>
        <taxon>Treboniaceae</taxon>
        <taxon>Trebonia</taxon>
    </lineage>
</organism>
<dbReference type="SUPFAM" id="SSF54427">
    <property type="entry name" value="NTF2-like"/>
    <property type="match status" value="1"/>
</dbReference>